<dbReference type="SMART" id="SM00028">
    <property type="entry name" value="TPR"/>
    <property type="match status" value="4"/>
</dbReference>
<dbReference type="EMBL" id="BAABFU010000001">
    <property type="protein sequence ID" value="GAA4346943.1"/>
    <property type="molecule type" value="Genomic_DNA"/>
</dbReference>
<feature type="domain" description="GGDEF" evidence="5">
    <location>
        <begin position="456"/>
        <end position="589"/>
    </location>
</feature>
<dbReference type="CDD" id="cd01949">
    <property type="entry name" value="GGDEF"/>
    <property type="match status" value="1"/>
</dbReference>
<comment type="catalytic activity">
    <reaction evidence="2">
        <text>2 GTP = 3',3'-c-di-GMP + 2 diphosphate</text>
        <dbReference type="Rhea" id="RHEA:24898"/>
        <dbReference type="ChEBI" id="CHEBI:33019"/>
        <dbReference type="ChEBI" id="CHEBI:37565"/>
        <dbReference type="ChEBI" id="CHEBI:58805"/>
        <dbReference type="EC" id="2.7.7.65"/>
    </reaction>
</comment>
<accession>A0ABP8HXI7</accession>
<dbReference type="SUPFAM" id="SSF55073">
    <property type="entry name" value="Nucleotide cyclase"/>
    <property type="match status" value="1"/>
</dbReference>
<feature type="transmembrane region" description="Helical" evidence="4">
    <location>
        <begin position="390"/>
        <end position="412"/>
    </location>
</feature>
<dbReference type="InterPro" id="IPR029787">
    <property type="entry name" value="Nucleotide_cyclase"/>
</dbReference>
<keyword evidence="7" id="KW-1185">Reference proteome</keyword>
<dbReference type="Gene3D" id="3.30.70.270">
    <property type="match status" value="1"/>
</dbReference>
<dbReference type="PANTHER" id="PTHR45138:SF9">
    <property type="entry name" value="DIGUANYLATE CYCLASE DGCM-RELATED"/>
    <property type="match status" value="1"/>
</dbReference>
<feature type="repeat" description="TPR" evidence="3">
    <location>
        <begin position="153"/>
        <end position="186"/>
    </location>
</feature>
<evidence type="ECO:0000256" key="1">
    <source>
        <dbReference type="ARBA" id="ARBA00012528"/>
    </source>
</evidence>
<reference evidence="7" key="1">
    <citation type="journal article" date="2019" name="Int. J. Syst. Evol. Microbiol.">
        <title>The Global Catalogue of Microorganisms (GCM) 10K type strain sequencing project: providing services to taxonomists for standard genome sequencing and annotation.</title>
        <authorList>
            <consortium name="The Broad Institute Genomics Platform"/>
            <consortium name="The Broad Institute Genome Sequencing Center for Infectious Disease"/>
            <person name="Wu L."/>
            <person name="Ma J."/>
        </authorList>
    </citation>
    <scope>NUCLEOTIDE SEQUENCE [LARGE SCALE GENOMIC DNA]</scope>
    <source>
        <strain evidence="7">JCM 17727</strain>
    </source>
</reference>
<sequence length="599" mass="69024">MSNLSVPERQQEAFYLKINNLLNKPDLDNHSEALANILMANYHTLNGDIISAREYLSVAKPLVDTVQQVSLDRLYTYANIFVVRSEGHLEQAMEDAESLYADVKDIWSPNKLGDLILERAYITALTSQYKKSIELLDLALDYALKADDPYLISETYNVFGILYNFLNDHQSAIMYFEKAIDVMEKHPTLINNIYFYANLADSYAQVKQYDKANELIQKSHELAAAEGDMPLQALAHKVQARVHTSQENYLQALEELTLAKEVQEQSGEKLFGYELYTDFAYAYLKSGQIDKAEEHLNLAIESSESVAELDDFYLNKLRAEISAHRGDFEKAYKQLDISFSTYRESFNDNLTYVSNLSREQLDQERLAFENKLLEKENQLSSEFVEQYKEYSIWLVVLVCLLLLLLIICFWLISKYRRVAQKNEEMALTDNLTHLPNRRQVFRKLDSEHQKTALDKTIYSLIIFDIDHFKTINDRFGHRVGDKVINRLASITRHTLRENDTIGRISGEEFLIILPETQINDAIQIADRLNEQFANADFEDLAEGIHLTASFGVTEYTPDDENLDMVINRADRLLYKAKKEGRNRVVSTSNDSSYGEDGEN</sequence>
<dbReference type="EC" id="2.7.7.65" evidence="1"/>
<dbReference type="Gene3D" id="1.25.40.10">
    <property type="entry name" value="Tetratricopeptide repeat domain"/>
    <property type="match status" value="2"/>
</dbReference>
<evidence type="ECO:0000259" key="5">
    <source>
        <dbReference type="PROSITE" id="PS50887"/>
    </source>
</evidence>
<dbReference type="Pfam" id="PF00990">
    <property type="entry name" value="GGDEF"/>
    <property type="match status" value="1"/>
</dbReference>
<protein>
    <recommendedName>
        <fullName evidence="1">diguanylate cyclase</fullName>
        <ecNumber evidence="1">2.7.7.65</ecNumber>
    </recommendedName>
</protein>
<dbReference type="Pfam" id="PF13424">
    <property type="entry name" value="TPR_12"/>
    <property type="match status" value="1"/>
</dbReference>
<dbReference type="InterPro" id="IPR000160">
    <property type="entry name" value="GGDEF_dom"/>
</dbReference>
<evidence type="ECO:0000256" key="2">
    <source>
        <dbReference type="ARBA" id="ARBA00034247"/>
    </source>
</evidence>
<gene>
    <name evidence="6" type="ORF">GCM10023150_08810</name>
</gene>
<dbReference type="InterPro" id="IPR011990">
    <property type="entry name" value="TPR-like_helical_dom_sf"/>
</dbReference>
<proteinExistence type="predicted"/>
<evidence type="ECO:0000313" key="7">
    <source>
        <dbReference type="Proteomes" id="UP001501294"/>
    </source>
</evidence>
<dbReference type="SMART" id="SM00267">
    <property type="entry name" value="GGDEF"/>
    <property type="match status" value="1"/>
</dbReference>
<dbReference type="InterPro" id="IPR043128">
    <property type="entry name" value="Rev_trsase/Diguanyl_cyclase"/>
</dbReference>
<dbReference type="PANTHER" id="PTHR45138">
    <property type="entry name" value="REGULATORY COMPONENTS OF SENSORY TRANSDUCTION SYSTEM"/>
    <property type="match status" value="1"/>
</dbReference>
<dbReference type="PROSITE" id="PS50887">
    <property type="entry name" value="GGDEF"/>
    <property type="match status" value="1"/>
</dbReference>
<comment type="caution">
    <text evidence="6">The sequence shown here is derived from an EMBL/GenBank/DDBJ whole genome shotgun (WGS) entry which is preliminary data.</text>
</comment>
<dbReference type="InterPro" id="IPR019734">
    <property type="entry name" value="TPR_rpt"/>
</dbReference>
<keyword evidence="4" id="KW-0472">Membrane</keyword>
<organism evidence="6 7">
    <name type="scientific">Kangiella taiwanensis</name>
    <dbReference type="NCBI Taxonomy" id="1079179"/>
    <lineage>
        <taxon>Bacteria</taxon>
        <taxon>Pseudomonadati</taxon>
        <taxon>Pseudomonadota</taxon>
        <taxon>Gammaproteobacteria</taxon>
        <taxon>Kangiellales</taxon>
        <taxon>Kangiellaceae</taxon>
        <taxon>Kangiella</taxon>
    </lineage>
</organism>
<dbReference type="PROSITE" id="PS50005">
    <property type="entry name" value="TPR"/>
    <property type="match status" value="1"/>
</dbReference>
<dbReference type="Pfam" id="PF13181">
    <property type="entry name" value="TPR_8"/>
    <property type="match status" value="1"/>
</dbReference>
<evidence type="ECO:0000313" key="6">
    <source>
        <dbReference type="EMBL" id="GAA4346943.1"/>
    </source>
</evidence>
<evidence type="ECO:0000256" key="4">
    <source>
        <dbReference type="SAM" id="Phobius"/>
    </source>
</evidence>
<keyword evidence="4" id="KW-1133">Transmembrane helix</keyword>
<keyword evidence="3" id="KW-0802">TPR repeat</keyword>
<dbReference type="InterPro" id="IPR050469">
    <property type="entry name" value="Diguanylate_Cyclase"/>
</dbReference>
<evidence type="ECO:0000256" key="3">
    <source>
        <dbReference type="PROSITE-ProRule" id="PRU00339"/>
    </source>
</evidence>
<keyword evidence="4" id="KW-0812">Transmembrane</keyword>
<dbReference type="SUPFAM" id="SSF48452">
    <property type="entry name" value="TPR-like"/>
    <property type="match status" value="1"/>
</dbReference>
<dbReference type="NCBIfam" id="TIGR00254">
    <property type="entry name" value="GGDEF"/>
    <property type="match status" value="1"/>
</dbReference>
<dbReference type="Proteomes" id="UP001501294">
    <property type="component" value="Unassembled WGS sequence"/>
</dbReference>
<name>A0ABP8HXI7_9GAMM</name>